<evidence type="ECO:0000256" key="5">
    <source>
        <dbReference type="ARBA" id="ARBA00022989"/>
    </source>
</evidence>
<evidence type="ECO:0000256" key="4">
    <source>
        <dbReference type="ARBA" id="ARBA00022692"/>
    </source>
</evidence>
<feature type="transmembrane region" description="Helical" evidence="7">
    <location>
        <begin position="86"/>
        <end position="109"/>
    </location>
</feature>
<dbReference type="OrthoDB" id="9761224at2"/>
<sequence>MVAVVTALVLLVFIASFRFYARFLGRRIFADEEPGFVTPAHELEDGRDFVPTKRPVLFGHHFTSIAGAAPIIGPCVAAYWGWLPALVWVVLGTVFMGAVHDYGALVVSVREKGRSIADVAAKVVSGRVRLMFLCFIMVLSWLVLAVFAMAIAGLFMAVPTSVLPVNIAIVVALVIGWLLYVKKLPPLLPSLVALVVLYVFVWVGTKVPLDLADTGLDKDQVNLTWILALFAYSAVASLLPVWLLLQPRDYVNSHQLVVGLGLLFLGIFVAHPSFDAPAVRMSGDDAPSMFPFLFVTIACGAISGFHGLVASGTTSKQLDKLEDARMIGYGSMLGEGALALASTMAAVAGIGLVGFCALPGQGPVEDLSWAVYYDNWAHASGNKAAAFVLGGGAFLQQLGISAVLAQTLMAVLVISFASTTLDTATRIERFIIAEIGDALKVKALQNPYVATMIAVLPAIVLATMRVADGDGGVREAAWALWPVFGASNQMIASLTLLVLALYFWQRRRPVLPLVIPMVFVMGVTMFSLVLHLLAFWAEENWLLLGLTVVLSSLILWMSAESLGLFVRLLRERRAAREA</sequence>
<feature type="transmembrane region" description="Helical" evidence="7">
    <location>
        <begin position="187"/>
        <end position="205"/>
    </location>
</feature>
<comment type="caution">
    <text evidence="9">The sequence shown here is derived from an EMBL/GenBank/DDBJ whole genome shotgun (WGS) entry which is preliminary data.</text>
</comment>
<evidence type="ECO:0000313" key="10">
    <source>
        <dbReference type="Proteomes" id="UP000237968"/>
    </source>
</evidence>
<reference evidence="9 10" key="1">
    <citation type="submission" date="2018-03" db="EMBL/GenBank/DDBJ databases">
        <title>Draft Genome Sequences of the Obligatory Marine Myxobacteria Enhygromyxa salina SWB005.</title>
        <authorList>
            <person name="Poehlein A."/>
            <person name="Moghaddam J.A."/>
            <person name="Harms H."/>
            <person name="Alanjari M."/>
            <person name="Koenig G.M."/>
            <person name="Daniel R."/>
            <person name="Schaeberle T.F."/>
        </authorList>
    </citation>
    <scope>NUCLEOTIDE SEQUENCE [LARGE SCALE GENOMIC DNA]</scope>
    <source>
        <strain evidence="9 10">SWB005</strain>
    </source>
</reference>
<dbReference type="EMBL" id="PVNK01000293">
    <property type="protein sequence ID" value="PRP90154.1"/>
    <property type="molecule type" value="Genomic_DNA"/>
</dbReference>
<feature type="transmembrane region" description="Helical" evidence="7">
    <location>
        <begin position="289"/>
        <end position="311"/>
    </location>
</feature>
<keyword evidence="4 7" id="KW-0812">Transmembrane</keyword>
<keyword evidence="10" id="KW-1185">Reference proteome</keyword>
<dbReference type="PANTHER" id="PTHR30252:SF0">
    <property type="entry name" value="PEPTIDE TRANSPORTER CSTA"/>
    <property type="match status" value="1"/>
</dbReference>
<evidence type="ECO:0000256" key="2">
    <source>
        <dbReference type="ARBA" id="ARBA00007755"/>
    </source>
</evidence>
<dbReference type="AlphaFoldDB" id="A0A2S9XBB9"/>
<feature type="domain" description="CstA N-terminal" evidence="8">
    <location>
        <begin position="4"/>
        <end position="347"/>
    </location>
</feature>
<keyword evidence="3" id="KW-1003">Cell membrane</keyword>
<dbReference type="Pfam" id="PF02554">
    <property type="entry name" value="CstA"/>
    <property type="match status" value="2"/>
</dbReference>
<dbReference type="GO" id="GO:0005886">
    <property type="term" value="C:plasma membrane"/>
    <property type="evidence" value="ECO:0007669"/>
    <property type="project" value="UniProtKB-SubCell"/>
</dbReference>
<name>A0A2S9XBB9_9BACT</name>
<evidence type="ECO:0000313" key="9">
    <source>
        <dbReference type="EMBL" id="PRP90154.1"/>
    </source>
</evidence>
<evidence type="ECO:0000259" key="8">
    <source>
        <dbReference type="Pfam" id="PF02554"/>
    </source>
</evidence>
<dbReference type="Proteomes" id="UP000237968">
    <property type="component" value="Unassembled WGS sequence"/>
</dbReference>
<comment type="subcellular location">
    <subcellularLocation>
        <location evidence="1">Cell membrane</location>
        <topology evidence="1">Multi-pass membrane protein</topology>
    </subcellularLocation>
</comment>
<dbReference type="RefSeq" id="WP_106395903.1">
    <property type="nucleotide sequence ID" value="NZ_PVNK01000293.1"/>
</dbReference>
<gene>
    <name evidence="9" type="primary">cstA</name>
    <name evidence="9" type="ORF">ENSA5_67720</name>
</gene>
<keyword evidence="5 7" id="KW-1133">Transmembrane helix</keyword>
<feature type="transmembrane region" description="Helical" evidence="7">
    <location>
        <begin position="225"/>
        <end position="244"/>
    </location>
</feature>
<dbReference type="GO" id="GO:0009267">
    <property type="term" value="P:cellular response to starvation"/>
    <property type="evidence" value="ECO:0007669"/>
    <property type="project" value="InterPro"/>
</dbReference>
<feature type="transmembrane region" description="Helical" evidence="7">
    <location>
        <begin position="448"/>
        <end position="467"/>
    </location>
</feature>
<comment type="similarity">
    <text evidence="2">Belongs to the peptide transporter carbon starvation (CstA) (TC 2.A.114) family.</text>
</comment>
<evidence type="ECO:0000256" key="7">
    <source>
        <dbReference type="SAM" id="Phobius"/>
    </source>
</evidence>
<evidence type="ECO:0000256" key="3">
    <source>
        <dbReference type="ARBA" id="ARBA00022475"/>
    </source>
</evidence>
<evidence type="ECO:0000256" key="1">
    <source>
        <dbReference type="ARBA" id="ARBA00004651"/>
    </source>
</evidence>
<protein>
    <submittedName>
        <fullName evidence="9">Carbon starvation protein A</fullName>
    </submittedName>
</protein>
<proteinExistence type="inferred from homology"/>
<accession>A0A2S9XBB9</accession>
<feature type="transmembrane region" description="Helical" evidence="7">
    <location>
        <begin position="130"/>
        <end position="156"/>
    </location>
</feature>
<feature type="transmembrane region" description="Helical" evidence="7">
    <location>
        <begin position="256"/>
        <end position="274"/>
    </location>
</feature>
<feature type="transmembrane region" description="Helical" evidence="7">
    <location>
        <begin position="162"/>
        <end position="180"/>
    </location>
</feature>
<dbReference type="PANTHER" id="PTHR30252">
    <property type="entry name" value="INNER MEMBRANE PEPTIDE TRANSPORTER"/>
    <property type="match status" value="1"/>
</dbReference>
<feature type="domain" description="CstA N-terminal" evidence="8">
    <location>
        <begin position="381"/>
        <end position="526"/>
    </location>
</feature>
<evidence type="ECO:0000256" key="6">
    <source>
        <dbReference type="ARBA" id="ARBA00023136"/>
    </source>
</evidence>
<feature type="transmembrane region" description="Helical" evidence="7">
    <location>
        <begin position="510"/>
        <end position="535"/>
    </location>
</feature>
<dbReference type="InterPro" id="IPR051605">
    <property type="entry name" value="CstA"/>
</dbReference>
<feature type="transmembrane region" description="Helical" evidence="7">
    <location>
        <begin position="541"/>
        <end position="566"/>
    </location>
</feature>
<keyword evidence="6 7" id="KW-0472">Membrane</keyword>
<feature type="transmembrane region" description="Helical" evidence="7">
    <location>
        <begin position="479"/>
        <end position="503"/>
    </location>
</feature>
<organism evidence="9 10">
    <name type="scientific">Enhygromyxa salina</name>
    <dbReference type="NCBI Taxonomy" id="215803"/>
    <lineage>
        <taxon>Bacteria</taxon>
        <taxon>Pseudomonadati</taxon>
        <taxon>Myxococcota</taxon>
        <taxon>Polyangia</taxon>
        <taxon>Nannocystales</taxon>
        <taxon>Nannocystaceae</taxon>
        <taxon>Enhygromyxa</taxon>
    </lineage>
</organism>
<dbReference type="InterPro" id="IPR003706">
    <property type="entry name" value="CstA_N"/>
</dbReference>
<feature type="transmembrane region" description="Helical" evidence="7">
    <location>
        <begin position="332"/>
        <end position="360"/>
    </location>
</feature>
<feature type="transmembrane region" description="Helical" evidence="7">
    <location>
        <begin position="398"/>
        <end position="421"/>
    </location>
</feature>